<dbReference type="Pfam" id="PF04115">
    <property type="entry name" value="Ureidogly_lyase"/>
    <property type="match status" value="1"/>
</dbReference>
<dbReference type="GO" id="GO:0000256">
    <property type="term" value="P:allantoin catabolic process"/>
    <property type="evidence" value="ECO:0007669"/>
    <property type="project" value="InterPro"/>
</dbReference>
<dbReference type="GO" id="GO:0050385">
    <property type="term" value="F:ureidoglycolate lyase activity"/>
    <property type="evidence" value="ECO:0007669"/>
    <property type="project" value="UniProtKB-EC"/>
</dbReference>
<accession>A0A1L9RAD5</accession>
<sequence>MAPILPSTPSLHLTPEPLTPSAFAPFGTAIIPPIPRTLTAAPADLSSLPAQHHAPAPALANQSSALKYSPISPVLDEYASRKCASGKASAARMSMFACFPRTLRAAQGEKVFDVRILERHPFTTQTFTPIDLSAAGEDEPKFLVIVAPSLKGETVTATTAGGGSVTIRDPPDLKNMKAFLATGGQAVTYGVGTWHAPMVVLGGRRVDFVVVQFANGVDEEDCQEAEFGEGIVVGLKGGERAKL</sequence>
<evidence type="ECO:0000256" key="2">
    <source>
        <dbReference type="ARBA" id="ARBA00022631"/>
    </source>
</evidence>
<evidence type="ECO:0000256" key="3">
    <source>
        <dbReference type="ARBA" id="ARBA00023239"/>
    </source>
</evidence>
<evidence type="ECO:0000313" key="5">
    <source>
        <dbReference type="EMBL" id="OJJ31895.1"/>
    </source>
</evidence>
<proteinExistence type="predicted"/>
<dbReference type="FunFam" id="2.60.120.480:FF:000002">
    <property type="entry name" value="Probable ureidoglycolate hydrolase"/>
    <property type="match status" value="1"/>
</dbReference>
<evidence type="ECO:0000313" key="6">
    <source>
        <dbReference type="Proteomes" id="UP000184383"/>
    </source>
</evidence>
<protein>
    <recommendedName>
        <fullName evidence="7">Ureidoglycolate hydrolase</fullName>
    </recommendedName>
</protein>
<organism evidence="5 6">
    <name type="scientific">Aspergillus wentii DTO 134E9</name>
    <dbReference type="NCBI Taxonomy" id="1073089"/>
    <lineage>
        <taxon>Eukaryota</taxon>
        <taxon>Fungi</taxon>
        <taxon>Dikarya</taxon>
        <taxon>Ascomycota</taxon>
        <taxon>Pezizomycotina</taxon>
        <taxon>Eurotiomycetes</taxon>
        <taxon>Eurotiomycetidae</taxon>
        <taxon>Eurotiales</taxon>
        <taxon>Aspergillaceae</taxon>
        <taxon>Aspergillus</taxon>
        <taxon>Aspergillus subgen. Cremei</taxon>
    </lineage>
</organism>
<dbReference type="Proteomes" id="UP000184383">
    <property type="component" value="Unassembled WGS sequence"/>
</dbReference>
<dbReference type="InterPro" id="IPR024060">
    <property type="entry name" value="Ureidoglycolate_lyase_dom_sf"/>
</dbReference>
<dbReference type="PANTHER" id="PTHR21221">
    <property type="entry name" value="UREIDOGLYCOLATE HYDROLASE"/>
    <property type="match status" value="1"/>
</dbReference>
<evidence type="ECO:0000256" key="4">
    <source>
        <dbReference type="ARBA" id="ARBA00047684"/>
    </source>
</evidence>
<dbReference type="Gene3D" id="2.60.120.480">
    <property type="entry name" value="Ureidoglycolate hydrolase"/>
    <property type="match status" value="1"/>
</dbReference>
<dbReference type="GeneID" id="63744622"/>
<evidence type="ECO:0008006" key="7">
    <source>
        <dbReference type="Google" id="ProtNLM"/>
    </source>
</evidence>
<dbReference type="SUPFAM" id="SSF51182">
    <property type="entry name" value="RmlC-like cupins"/>
    <property type="match status" value="1"/>
</dbReference>
<keyword evidence="6" id="KW-1185">Reference proteome</keyword>
<gene>
    <name evidence="5" type="ORF">ASPWEDRAFT_117838</name>
</gene>
<dbReference type="STRING" id="1073089.A0A1L9RAD5"/>
<comment type="subunit">
    <text evidence="1">Homodimer.</text>
</comment>
<dbReference type="RefSeq" id="XP_040685572.1">
    <property type="nucleotide sequence ID" value="XM_040828774.1"/>
</dbReference>
<keyword evidence="2" id="KW-0659">Purine metabolism</keyword>
<dbReference type="PANTHER" id="PTHR21221:SF1">
    <property type="entry name" value="UREIDOGLYCOLATE LYASE"/>
    <property type="match status" value="1"/>
</dbReference>
<dbReference type="InterPro" id="IPR047233">
    <property type="entry name" value="UAH_cupin"/>
</dbReference>
<evidence type="ECO:0000256" key="1">
    <source>
        <dbReference type="ARBA" id="ARBA00011738"/>
    </source>
</evidence>
<dbReference type="CDD" id="cd20298">
    <property type="entry name" value="cupin_UAH"/>
    <property type="match status" value="1"/>
</dbReference>
<dbReference type="VEuPathDB" id="FungiDB:ASPWEDRAFT_117838"/>
<keyword evidence="3" id="KW-0456">Lyase</keyword>
<name>A0A1L9RAD5_ASPWE</name>
<dbReference type="AlphaFoldDB" id="A0A1L9RAD5"/>
<comment type="catalytic activity">
    <reaction evidence="4">
        <text>(S)-ureidoglycolate = urea + glyoxylate</text>
        <dbReference type="Rhea" id="RHEA:11304"/>
        <dbReference type="ChEBI" id="CHEBI:16199"/>
        <dbReference type="ChEBI" id="CHEBI:36655"/>
        <dbReference type="ChEBI" id="CHEBI:57296"/>
        <dbReference type="EC" id="4.3.2.3"/>
    </reaction>
</comment>
<dbReference type="GO" id="GO:0004848">
    <property type="term" value="F:ureidoglycolate hydrolase activity"/>
    <property type="evidence" value="ECO:0007669"/>
    <property type="project" value="InterPro"/>
</dbReference>
<reference evidence="6" key="1">
    <citation type="journal article" date="2017" name="Genome Biol.">
        <title>Comparative genomics reveals high biological diversity and specific adaptations in the industrially and medically important fungal genus Aspergillus.</title>
        <authorList>
            <person name="de Vries R.P."/>
            <person name="Riley R."/>
            <person name="Wiebenga A."/>
            <person name="Aguilar-Osorio G."/>
            <person name="Amillis S."/>
            <person name="Uchima C.A."/>
            <person name="Anderluh G."/>
            <person name="Asadollahi M."/>
            <person name="Askin M."/>
            <person name="Barry K."/>
            <person name="Battaglia E."/>
            <person name="Bayram O."/>
            <person name="Benocci T."/>
            <person name="Braus-Stromeyer S.A."/>
            <person name="Caldana C."/>
            <person name="Canovas D."/>
            <person name="Cerqueira G.C."/>
            <person name="Chen F."/>
            <person name="Chen W."/>
            <person name="Choi C."/>
            <person name="Clum A."/>
            <person name="Dos Santos R.A."/>
            <person name="Damasio A.R."/>
            <person name="Diallinas G."/>
            <person name="Emri T."/>
            <person name="Fekete E."/>
            <person name="Flipphi M."/>
            <person name="Freyberg S."/>
            <person name="Gallo A."/>
            <person name="Gournas C."/>
            <person name="Habgood R."/>
            <person name="Hainaut M."/>
            <person name="Harispe M.L."/>
            <person name="Henrissat B."/>
            <person name="Hilden K.S."/>
            <person name="Hope R."/>
            <person name="Hossain A."/>
            <person name="Karabika E."/>
            <person name="Karaffa L."/>
            <person name="Karanyi Z."/>
            <person name="Krasevec N."/>
            <person name="Kuo A."/>
            <person name="Kusch H."/>
            <person name="LaButti K."/>
            <person name="Lagendijk E.L."/>
            <person name="Lapidus A."/>
            <person name="Levasseur A."/>
            <person name="Lindquist E."/>
            <person name="Lipzen A."/>
            <person name="Logrieco A.F."/>
            <person name="MacCabe A."/>
            <person name="Maekelae M.R."/>
            <person name="Malavazi I."/>
            <person name="Melin P."/>
            <person name="Meyer V."/>
            <person name="Mielnichuk N."/>
            <person name="Miskei M."/>
            <person name="Molnar A.P."/>
            <person name="Mule G."/>
            <person name="Ngan C.Y."/>
            <person name="Orejas M."/>
            <person name="Orosz E."/>
            <person name="Ouedraogo J.P."/>
            <person name="Overkamp K.M."/>
            <person name="Park H.-S."/>
            <person name="Perrone G."/>
            <person name="Piumi F."/>
            <person name="Punt P.J."/>
            <person name="Ram A.F."/>
            <person name="Ramon A."/>
            <person name="Rauscher S."/>
            <person name="Record E."/>
            <person name="Riano-Pachon D.M."/>
            <person name="Robert V."/>
            <person name="Roehrig J."/>
            <person name="Ruller R."/>
            <person name="Salamov A."/>
            <person name="Salih N.S."/>
            <person name="Samson R.A."/>
            <person name="Sandor E."/>
            <person name="Sanguinetti M."/>
            <person name="Schuetze T."/>
            <person name="Sepcic K."/>
            <person name="Shelest E."/>
            <person name="Sherlock G."/>
            <person name="Sophianopoulou V."/>
            <person name="Squina F.M."/>
            <person name="Sun H."/>
            <person name="Susca A."/>
            <person name="Todd R.B."/>
            <person name="Tsang A."/>
            <person name="Unkles S.E."/>
            <person name="van de Wiele N."/>
            <person name="van Rossen-Uffink D."/>
            <person name="Oliveira J.V."/>
            <person name="Vesth T.C."/>
            <person name="Visser J."/>
            <person name="Yu J.-H."/>
            <person name="Zhou M."/>
            <person name="Andersen M.R."/>
            <person name="Archer D.B."/>
            <person name="Baker S.E."/>
            <person name="Benoit I."/>
            <person name="Brakhage A.A."/>
            <person name="Braus G.H."/>
            <person name="Fischer R."/>
            <person name="Frisvad J.C."/>
            <person name="Goldman G.H."/>
            <person name="Houbraken J."/>
            <person name="Oakley B."/>
            <person name="Pocsi I."/>
            <person name="Scazzocchio C."/>
            <person name="Seiboth B."/>
            <person name="vanKuyk P.A."/>
            <person name="Wortman J."/>
            <person name="Dyer P.S."/>
            <person name="Grigoriev I.V."/>
        </authorList>
    </citation>
    <scope>NUCLEOTIDE SEQUENCE [LARGE SCALE GENOMIC DNA]</scope>
    <source>
        <strain evidence="6">DTO 134E9</strain>
    </source>
</reference>
<dbReference type="EMBL" id="KV878215">
    <property type="protein sequence ID" value="OJJ31895.1"/>
    <property type="molecule type" value="Genomic_DNA"/>
</dbReference>
<dbReference type="OrthoDB" id="10266039at2759"/>
<dbReference type="InterPro" id="IPR007247">
    <property type="entry name" value="Ureidogly_lyase"/>
</dbReference>
<dbReference type="GO" id="GO:0006144">
    <property type="term" value="P:purine nucleobase metabolic process"/>
    <property type="evidence" value="ECO:0007669"/>
    <property type="project" value="UniProtKB-KW"/>
</dbReference>
<dbReference type="InterPro" id="IPR011051">
    <property type="entry name" value="RmlC_Cupin_sf"/>
</dbReference>